<accession>A0A402D094</accession>
<dbReference type="AlphaFoldDB" id="A0A402D094"/>
<dbReference type="Proteomes" id="UP000287394">
    <property type="component" value="Chromosome"/>
</dbReference>
<dbReference type="RefSeq" id="WP_119322924.1">
    <property type="nucleotide sequence ID" value="NZ_AP025739.1"/>
</dbReference>
<evidence type="ECO:0000313" key="1">
    <source>
        <dbReference type="EMBL" id="BDI33739.1"/>
    </source>
</evidence>
<dbReference type="EMBL" id="AP025739">
    <property type="protein sequence ID" value="BDI33739.1"/>
    <property type="molecule type" value="Genomic_DNA"/>
</dbReference>
<organism evidence="1 2">
    <name type="scientific">Capsulimonas corticalis</name>
    <dbReference type="NCBI Taxonomy" id="2219043"/>
    <lineage>
        <taxon>Bacteria</taxon>
        <taxon>Bacillati</taxon>
        <taxon>Armatimonadota</taxon>
        <taxon>Armatimonadia</taxon>
        <taxon>Capsulimonadales</taxon>
        <taxon>Capsulimonadaceae</taxon>
        <taxon>Capsulimonas</taxon>
    </lineage>
</organism>
<sequence length="62" mass="6940">MKWEKVDSSPVTIGEGMLKMNATITVVRAKVPGGWLVVYYGANMIFYPDPTHSWDPNAPESR</sequence>
<proteinExistence type="predicted"/>
<keyword evidence="2" id="KW-1185">Reference proteome</keyword>
<evidence type="ECO:0000313" key="2">
    <source>
        <dbReference type="Proteomes" id="UP000287394"/>
    </source>
</evidence>
<protein>
    <submittedName>
        <fullName evidence="1">Uncharacterized protein</fullName>
    </submittedName>
</protein>
<gene>
    <name evidence="1" type="ORF">CCAX7_57900</name>
</gene>
<name>A0A402D094_9BACT</name>
<reference evidence="1 2" key="1">
    <citation type="journal article" date="2019" name="Int. J. Syst. Evol. Microbiol.">
        <title>Capsulimonas corticalis gen. nov., sp. nov., an aerobic capsulated bacterium, of a novel bacterial order, Capsulimonadales ord. nov., of the class Armatimonadia of the phylum Armatimonadetes.</title>
        <authorList>
            <person name="Li J."/>
            <person name="Kudo C."/>
            <person name="Tonouchi A."/>
        </authorList>
    </citation>
    <scope>NUCLEOTIDE SEQUENCE [LARGE SCALE GENOMIC DNA]</scope>
    <source>
        <strain evidence="1 2">AX-7</strain>
    </source>
</reference>
<dbReference type="OrthoDB" id="532371at2"/>
<dbReference type="KEGG" id="ccot:CCAX7_57900"/>